<dbReference type="EMBL" id="JBGNUJ010000002">
    <property type="protein sequence ID" value="KAL3965122.1"/>
    <property type="molecule type" value="Genomic_DNA"/>
</dbReference>
<dbReference type="Proteomes" id="UP001638806">
    <property type="component" value="Unassembled WGS sequence"/>
</dbReference>
<protein>
    <submittedName>
        <fullName evidence="1">Uncharacterized protein</fullName>
    </submittedName>
</protein>
<organism evidence="1 2">
    <name type="scientific">Purpureocillium lilacinum</name>
    <name type="common">Paecilomyces lilacinus</name>
    <dbReference type="NCBI Taxonomy" id="33203"/>
    <lineage>
        <taxon>Eukaryota</taxon>
        <taxon>Fungi</taxon>
        <taxon>Dikarya</taxon>
        <taxon>Ascomycota</taxon>
        <taxon>Pezizomycotina</taxon>
        <taxon>Sordariomycetes</taxon>
        <taxon>Hypocreomycetidae</taxon>
        <taxon>Hypocreales</taxon>
        <taxon>Ophiocordycipitaceae</taxon>
        <taxon>Purpureocillium</taxon>
    </lineage>
</organism>
<gene>
    <name evidence="1" type="ORF">ACCO45_002126</name>
</gene>
<proteinExistence type="predicted"/>
<evidence type="ECO:0000313" key="2">
    <source>
        <dbReference type="Proteomes" id="UP001638806"/>
    </source>
</evidence>
<evidence type="ECO:0000313" key="1">
    <source>
        <dbReference type="EMBL" id="KAL3965122.1"/>
    </source>
</evidence>
<sequence length="167" mass="17687">MESRKSVSASPPRPGPQAAAAGILRDQDSRADVSEPRHSGQAPSSIHAPRRAVGAAGAVHCQRTMRAGRFEIRAVDLLHDPAGRGAGQPAKPYPAQCCGPPGLTGTDSRGARRWAGQAWARRRRSSSRREASNLTARPPVVRGGPRQQARPGQASSSGGTYRSNTRR</sequence>
<comment type="caution">
    <text evidence="1">The sequence shown here is derived from an EMBL/GenBank/DDBJ whole genome shotgun (WGS) entry which is preliminary data.</text>
</comment>
<accession>A0ACC4E951</accession>
<reference evidence="1" key="1">
    <citation type="submission" date="2024-12" db="EMBL/GenBank/DDBJ databases">
        <title>Comparative genomics and development of molecular markers within Purpureocillium lilacinum and among Purpureocillium species.</title>
        <authorList>
            <person name="Yeh Z.-Y."/>
            <person name="Ni N.-T."/>
            <person name="Lo P.-H."/>
            <person name="Mushyakhwo K."/>
            <person name="Lin C.-F."/>
            <person name="Nai Y.-S."/>
        </authorList>
    </citation>
    <scope>NUCLEOTIDE SEQUENCE</scope>
    <source>
        <strain evidence="1">NCHU-NPUST-175</strain>
    </source>
</reference>
<name>A0ACC4E951_PURLI</name>
<keyword evidence="2" id="KW-1185">Reference proteome</keyword>